<sequence>MTKSRKPNGDSTIYQAKDGRWHGYVTVGVKDNGSPDRRHVTRKTRPEITKAVRDLEAKRDKGKVPKAGQRWTVESWLTHWVENIAALTVGENTIDGYRVAVYHHLIPGLGAHRLEKLEPEHLERLYAKMQKAGSSAGTAHQVHRTVRVALNEAVRRKAITENPATIAKAPVLDETEVEPYSVEEVQRLLLEAAKVRNTARWVIALALGLRQGEVLGLQWEDVDFEAGVILVRRGRLRPRYKHGCGDRCGRKPGYCPTKINTRRETKSTKSKAGKRPIGVPEELMKLLAEHKETQDRERLRARDLWVEKRYVFTSEVGEPLNPNTDYHRWKDLLKAAEVRDARLHDARHTAATVLLILGVPDAVVDAIMGWEPGKSARMRRRYQHMTSPVLQQTAAKVGGLLWPAGVQTDNDEAAGQAGSGRSQAGPLGVQPSIDPVSDQSMVFVANVGQRLVPFLQHEHALALVERWNTERPGRSAEVEIWEQAKWDNEGPGGRGAIRDREADQRTVFHAYAAFRPGGERVDLSVPEQWSIAAWDFEVDLYTDRSVSWRTARRPGPEQLVEAQVRGTDKAAVAAALAEALEQAVDRAQNPGRYGDVEEW</sequence>
<dbReference type="RefSeq" id="WP_045704423.1">
    <property type="nucleotide sequence ID" value="NZ_JZKH01000122.1"/>
</dbReference>
<evidence type="ECO:0000259" key="6">
    <source>
        <dbReference type="PROSITE" id="PS51898"/>
    </source>
</evidence>
<dbReference type="GO" id="GO:0003677">
    <property type="term" value="F:DNA binding"/>
    <property type="evidence" value="ECO:0007669"/>
    <property type="project" value="UniProtKB-UniRule"/>
</dbReference>
<evidence type="ECO:0000256" key="3">
    <source>
        <dbReference type="ARBA" id="ARBA00023172"/>
    </source>
</evidence>
<dbReference type="InterPro" id="IPR004107">
    <property type="entry name" value="Integrase_SAM-like_N"/>
</dbReference>
<keyword evidence="2 4" id="KW-0238">DNA-binding</keyword>
<keyword evidence="1" id="KW-0229">DNA integration</keyword>
<evidence type="ECO:0000256" key="4">
    <source>
        <dbReference type="PROSITE-ProRule" id="PRU01248"/>
    </source>
</evidence>
<proteinExistence type="predicted"/>
<feature type="compositionally biased region" description="Low complexity" evidence="5">
    <location>
        <begin position="413"/>
        <end position="425"/>
    </location>
</feature>
<dbReference type="InterPro" id="IPR050090">
    <property type="entry name" value="Tyrosine_recombinase_XerCD"/>
</dbReference>
<dbReference type="OrthoDB" id="3175606at2"/>
<evidence type="ECO:0000256" key="1">
    <source>
        <dbReference type="ARBA" id="ARBA00022908"/>
    </source>
</evidence>
<keyword evidence="9" id="KW-1185">Reference proteome</keyword>
<dbReference type="EMBL" id="JZKH01000122">
    <property type="protein sequence ID" value="KJS58284.1"/>
    <property type="molecule type" value="Genomic_DNA"/>
</dbReference>
<dbReference type="InterPro" id="IPR002104">
    <property type="entry name" value="Integrase_catalytic"/>
</dbReference>
<feature type="domain" description="Core-binding (CB)" evidence="7">
    <location>
        <begin position="71"/>
        <end position="154"/>
    </location>
</feature>
<dbReference type="PROSITE" id="PS51900">
    <property type="entry name" value="CB"/>
    <property type="match status" value="1"/>
</dbReference>
<evidence type="ECO:0000313" key="9">
    <source>
        <dbReference type="Proteomes" id="UP000033699"/>
    </source>
</evidence>
<dbReference type="SUPFAM" id="SSF56349">
    <property type="entry name" value="DNA breaking-rejoining enzymes"/>
    <property type="match status" value="1"/>
</dbReference>
<dbReference type="CDD" id="cd01189">
    <property type="entry name" value="INT_ICEBs1_C_like"/>
    <property type="match status" value="1"/>
</dbReference>
<evidence type="ECO:0000259" key="7">
    <source>
        <dbReference type="PROSITE" id="PS51900"/>
    </source>
</evidence>
<reference evidence="8 9" key="1">
    <citation type="submission" date="2015-02" db="EMBL/GenBank/DDBJ databases">
        <authorList>
            <person name="Ju K.-S."/>
            <person name="Doroghazi J.R."/>
            <person name="Metcalf W."/>
        </authorList>
    </citation>
    <scope>NUCLEOTIDE SEQUENCE [LARGE SCALE GENOMIC DNA]</scope>
    <source>
        <strain evidence="8 9">ATCC 31215</strain>
    </source>
</reference>
<evidence type="ECO:0000256" key="5">
    <source>
        <dbReference type="SAM" id="MobiDB-lite"/>
    </source>
</evidence>
<dbReference type="PROSITE" id="PS51898">
    <property type="entry name" value="TYR_RECOMBINASE"/>
    <property type="match status" value="1"/>
</dbReference>
<dbReference type="Gene3D" id="1.10.443.10">
    <property type="entry name" value="Intergrase catalytic core"/>
    <property type="match status" value="1"/>
</dbReference>
<dbReference type="InterPro" id="IPR044068">
    <property type="entry name" value="CB"/>
</dbReference>
<dbReference type="Pfam" id="PF14659">
    <property type="entry name" value="Phage_int_SAM_3"/>
    <property type="match status" value="1"/>
</dbReference>
<dbReference type="GO" id="GO:0006310">
    <property type="term" value="P:DNA recombination"/>
    <property type="evidence" value="ECO:0007669"/>
    <property type="project" value="UniProtKB-KW"/>
</dbReference>
<dbReference type="PATRIC" id="fig|359131.3.peg.1262"/>
<dbReference type="InterPro" id="IPR011010">
    <property type="entry name" value="DNA_brk_join_enz"/>
</dbReference>
<dbReference type="AlphaFoldDB" id="A0A0F2T4Y5"/>
<dbReference type="InterPro" id="IPR013762">
    <property type="entry name" value="Integrase-like_cat_sf"/>
</dbReference>
<feature type="domain" description="Tyr recombinase" evidence="6">
    <location>
        <begin position="175"/>
        <end position="395"/>
    </location>
</feature>
<keyword evidence="3" id="KW-0233">DNA recombination</keyword>
<dbReference type="Gene3D" id="1.10.150.130">
    <property type="match status" value="1"/>
</dbReference>
<feature type="region of interest" description="Disordered" evidence="5">
    <location>
        <begin position="410"/>
        <end position="429"/>
    </location>
</feature>
<comment type="caution">
    <text evidence="8">The sequence shown here is derived from an EMBL/GenBank/DDBJ whole genome shotgun (WGS) entry which is preliminary data.</text>
</comment>
<dbReference type="InterPro" id="IPR010998">
    <property type="entry name" value="Integrase_recombinase_N"/>
</dbReference>
<dbReference type="PANTHER" id="PTHR30349:SF91">
    <property type="entry name" value="INTA PROTEIN"/>
    <property type="match status" value="1"/>
</dbReference>
<dbReference type="Pfam" id="PF00589">
    <property type="entry name" value="Phage_integrase"/>
    <property type="match status" value="1"/>
</dbReference>
<evidence type="ECO:0000313" key="8">
    <source>
        <dbReference type="EMBL" id="KJS58284.1"/>
    </source>
</evidence>
<organism evidence="8 9">
    <name type="scientific">Streptomyces rubellomurinus (strain ATCC 31215)</name>
    <dbReference type="NCBI Taxonomy" id="359131"/>
    <lineage>
        <taxon>Bacteria</taxon>
        <taxon>Bacillati</taxon>
        <taxon>Actinomycetota</taxon>
        <taxon>Actinomycetes</taxon>
        <taxon>Kitasatosporales</taxon>
        <taxon>Streptomycetaceae</taxon>
        <taxon>Streptomyces</taxon>
    </lineage>
</organism>
<dbReference type="GO" id="GO:0015074">
    <property type="term" value="P:DNA integration"/>
    <property type="evidence" value="ECO:0007669"/>
    <property type="project" value="UniProtKB-KW"/>
</dbReference>
<name>A0A0F2T4Y5_STRR3</name>
<gene>
    <name evidence="8" type="ORF">VM95_34235</name>
</gene>
<protein>
    <submittedName>
        <fullName evidence="8">Integrase</fullName>
    </submittedName>
</protein>
<dbReference type="Proteomes" id="UP000033699">
    <property type="component" value="Unassembled WGS sequence"/>
</dbReference>
<dbReference type="PANTHER" id="PTHR30349">
    <property type="entry name" value="PHAGE INTEGRASE-RELATED"/>
    <property type="match status" value="1"/>
</dbReference>
<evidence type="ECO:0000256" key="2">
    <source>
        <dbReference type="ARBA" id="ARBA00023125"/>
    </source>
</evidence>
<accession>A0A0F2T4Y5</accession>